<dbReference type="Proteomes" id="UP000678499">
    <property type="component" value="Unassembled WGS sequence"/>
</dbReference>
<protein>
    <submittedName>
        <fullName evidence="1">Uncharacterized protein</fullName>
    </submittedName>
</protein>
<dbReference type="EMBL" id="OA892949">
    <property type="protein sequence ID" value="CAD7284999.1"/>
    <property type="molecule type" value="Genomic_DNA"/>
</dbReference>
<sequence>NSEVESGKDKVEEILAVNGSRRRKQNIFHKHLKNVDGDSAAKRLSIELKPWDHFCFHDRFTFGDSIDVYFHFAPETYSRQLFYEFYVVEQYAGEYQTLLGLANALNNASISAVDEGNRQKLRDSTLKLVRQKLRNCELMLRQMRDVEEASRSQAEENFTLVNSWSCFQVIP</sequence>
<evidence type="ECO:0000313" key="1">
    <source>
        <dbReference type="EMBL" id="CAD7284999.1"/>
    </source>
</evidence>
<accession>A0A7R9C2V9</accession>
<gene>
    <name evidence="1" type="ORF">NMOB1V02_LOCUS12601</name>
</gene>
<proteinExistence type="predicted"/>
<dbReference type="EMBL" id="CAJPEX010010912">
    <property type="protein sequence ID" value="CAG0925151.1"/>
    <property type="molecule type" value="Genomic_DNA"/>
</dbReference>
<reference evidence="1" key="1">
    <citation type="submission" date="2020-11" db="EMBL/GenBank/DDBJ databases">
        <authorList>
            <person name="Tran Van P."/>
        </authorList>
    </citation>
    <scope>NUCLEOTIDE SEQUENCE</scope>
</reference>
<evidence type="ECO:0000313" key="2">
    <source>
        <dbReference type="Proteomes" id="UP000678499"/>
    </source>
</evidence>
<feature type="non-terminal residue" evidence="1">
    <location>
        <position position="1"/>
    </location>
</feature>
<name>A0A7R9C2V9_9CRUS</name>
<organism evidence="1">
    <name type="scientific">Notodromas monacha</name>
    <dbReference type="NCBI Taxonomy" id="399045"/>
    <lineage>
        <taxon>Eukaryota</taxon>
        <taxon>Metazoa</taxon>
        <taxon>Ecdysozoa</taxon>
        <taxon>Arthropoda</taxon>
        <taxon>Crustacea</taxon>
        <taxon>Oligostraca</taxon>
        <taxon>Ostracoda</taxon>
        <taxon>Podocopa</taxon>
        <taxon>Podocopida</taxon>
        <taxon>Cypridocopina</taxon>
        <taxon>Cypridoidea</taxon>
        <taxon>Cyprididae</taxon>
        <taxon>Notodromas</taxon>
    </lineage>
</organism>
<dbReference type="AlphaFoldDB" id="A0A7R9C2V9"/>
<keyword evidence="2" id="KW-1185">Reference proteome</keyword>